<dbReference type="AlphaFoldDB" id="X0YWR5"/>
<comment type="caution">
    <text evidence="1">The sequence shown here is derived from an EMBL/GenBank/DDBJ whole genome shotgun (WGS) entry which is preliminary data.</text>
</comment>
<reference evidence="1" key="1">
    <citation type="journal article" date="2014" name="Front. Microbiol.">
        <title>High frequency of phylogenetically diverse reductive dehalogenase-homologous genes in deep subseafloor sedimentary metagenomes.</title>
        <authorList>
            <person name="Kawai M."/>
            <person name="Futagami T."/>
            <person name="Toyoda A."/>
            <person name="Takaki Y."/>
            <person name="Nishi S."/>
            <person name="Hori S."/>
            <person name="Arai W."/>
            <person name="Tsubouchi T."/>
            <person name="Morono Y."/>
            <person name="Uchiyama I."/>
            <person name="Ito T."/>
            <person name="Fujiyama A."/>
            <person name="Inagaki F."/>
            <person name="Takami H."/>
        </authorList>
    </citation>
    <scope>NUCLEOTIDE SEQUENCE</scope>
    <source>
        <strain evidence="1">Expedition CK06-06</strain>
    </source>
</reference>
<organism evidence="1">
    <name type="scientific">marine sediment metagenome</name>
    <dbReference type="NCBI Taxonomy" id="412755"/>
    <lineage>
        <taxon>unclassified sequences</taxon>
        <taxon>metagenomes</taxon>
        <taxon>ecological metagenomes</taxon>
    </lineage>
</organism>
<sequence>PDITHSKSCQYEVDNWDNALESTLGREPINPRPRAYAKIFRDIQQYAIGFISYSEGCNDDLNKIVWSCLGWDPEMKVDDILVEYSRYFISERYGESFAMGLLGLERNWQGRLKNNDGVLETLKLFQSMERKATPQDKLNWRFQQGLYRAYYDAYIKLRLDYETELENKALAILKTAGEVGSAKALDAAEAVLDEAVTYRANSELRARVFQMAEALFQSIGLQTSVPRYRAKQISRGAN</sequence>
<feature type="non-terminal residue" evidence="1">
    <location>
        <position position="1"/>
    </location>
</feature>
<name>X0YWR5_9ZZZZ</name>
<gene>
    <name evidence="1" type="ORF">S01H1_75683</name>
</gene>
<feature type="non-terminal residue" evidence="1">
    <location>
        <position position="238"/>
    </location>
</feature>
<protein>
    <submittedName>
        <fullName evidence="1">Uncharacterized protein</fullName>
    </submittedName>
</protein>
<evidence type="ECO:0000313" key="1">
    <source>
        <dbReference type="EMBL" id="GAG51007.1"/>
    </source>
</evidence>
<accession>X0YWR5</accession>
<proteinExistence type="predicted"/>
<dbReference type="EMBL" id="BARS01050733">
    <property type="protein sequence ID" value="GAG51007.1"/>
    <property type="molecule type" value="Genomic_DNA"/>
</dbReference>